<evidence type="ECO:0000313" key="2">
    <source>
        <dbReference type="EMBL" id="KAF6760291.1"/>
    </source>
</evidence>
<dbReference type="OrthoDB" id="3238644at2759"/>
<feature type="compositionally biased region" description="Low complexity" evidence="1">
    <location>
        <begin position="573"/>
        <end position="583"/>
    </location>
</feature>
<feature type="compositionally biased region" description="Polar residues" evidence="1">
    <location>
        <begin position="385"/>
        <end position="412"/>
    </location>
</feature>
<accession>A0A8H6IAI1</accession>
<feature type="region of interest" description="Disordered" evidence="1">
    <location>
        <begin position="1"/>
        <end position="171"/>
    </location>
</feature>
<protein>
    <submittedName>
        <fullName evidence="2">Uncharacterized protein</fullName>
    </submittedName>
</protein>
<feature type="region of interest" description="Disordered" evidence="1">
    <location>
        <begin position="354"/>
        <end position="429"/>
    </location>
</feature>
<name>A0A8H6IAI1_9AGAR</name>
<comment type="caution">
    <text evidence="2">The sequence shown here is derived from an EMBL/GenBank/DDBJ whole genome shotgun (WGS) entry which is preliminary data.</text>
</comment>
<dbReference type="PANTHER" id="PTHR48125:SF12">
    <property type="entry name" value="AT HOOK TRANSCRIPTION FACTOR FAMILY-RELATED"/>
    <property type="match status" value="1"/>
</dbReference>
<feature type="compositionally biased region" description="Low complexity" evidence="1">
    <location>
        <begin position="1"/>
        <end position="16"/>
    </location>
</feature>
<dbReference type="PANTHER" id="PTHR48125">
    <property type="entry name" value="LP07818P1"/>
    <property type="match status" value="1"/>
</dbReference>
<feature type="region of interest" description="Disordered" evidence="1">
    <location>
        <begin position="550"/>
        <end position="596"/>
    </location>
</feature>
<gene>
    <name evidence="2" type="ORF">DFP72DRAFT_1063350</name>
</gene>
<proteinExistence type="predicted"/>
<dbReference type="Proteomes" id="UP000521943">
    <property type="component" value="Unassembled WGS sequence"/>
</dbReference>
<evidence type="ECO:0000256" key="1">
    <source>
        <dbReference type="SAM" id="MobiDB-lite"/>
    </source>
</evidence>
<dbReference type="AlphaFoldDB" id="A0A8H6IAI1"/>
<feature type="compositionally biased region" description="Low complexity" evidence="1">
    <location>
        <begin position="150"/>
        <end position="164"/>
    </location>
</feature>
<reference evidence="2 3" key="1">
    <citation type="submission" date="2020-07" db="EMBL/GenBank/DDBJ databases">
        <title>Comparative genomics of pyrophilous fungi reveals a link between fire events and developmental genes.</title>
        <authorList>
            <consortium name="DOE Joint Genome Institute"/>
            <person name="Steindorff A.S."/>
            <person name="Carver A."/>
            <person name="Calhoun S."/>
            <person name="Stillman K."/>
            <person name="Liu H."/>
            <person name="Lipzen A."/>
            <person name="Pangilinan J."/>
            <person name="Labutti K."/>
            <person name="Bruns T.D."/>
            <person name="Grigoriev I.V."/>
        </authorList>
    </citation>
    <scope>NUCLEOTIDE SEQUENCE [LARGE SCALE GENOMIC DNA]</scope>
    <source>
        <strain evidence="2 3">CBS 144469</strain>
    </source>
</reference>
<evidence type="ECO:0000313" key="3">
    <source>
        <dbReference type="Proteomes" id="UP000521943"/>
    </source>
</evidence>
<keyword evidence="3" id="KW-1185">Reference proteome</keyword>
<feature type="compositionally biased region" description="Pro residues" evidence="1">
    <location>
        <begin position="42"/>
        <end position="52"/>
    </location>
</feature>
<dbReference type="EMBL" id="JACGCI010000013">
    <property type="protein sequence ID" value="KAF6760291.1"/>
    <property type="molecule type" value="Genomic_DNA"/>
</dbReference>
<organism evidence="2 3">
    <name type="scientific">Ephemerocybe angulata</name>
    <dbReference type="NCBI Taxonomy" id="980116"/>
    <lineage>
        <taxon>Eukaryota</taxon>
        <taxon>Fungi</taxon>
        <taxon>Dikarya</taxon>
        <taxon>Basidiomycota</taxon>
        <taxon>Agaricomycotina</taxon>
        <taxon>Agaricomycetes</taxon>
        <taxon>Agaricomycetidae</taxon>
        <taxon>Agaricales</taxon>
        <taxon>Agaricineae</taxon>
        <taxon>Psathyrellaceae</taxon>
        <taxon>Ephemerocybe</taxon>
    </lineage>
</organism>
<sequence length="596" mass="65132">MRQSLSDTPSSSSQTTHRPHKRRWTREQLLKNLEVLNSVDAPLPPTLPPSPPASRAASPAPGYKRKSDSSSDPEPIAPSTKRPRTSSMPDRRPLTANQQHPHHPHQPPHSHQPPNAQSASSSQPASASKPPPASASRTEPEEGEVREESSASAQAPSIPAPAKANLDVPIRRPKRGRQGLRHFDVLHDTYHAQGRMLKYSGDARFWSTYPPTHREYRPLADPPSPNSSYHKYGGLIARLELVDALISFAYSIWSKEYPRRQCIKETWSTIEAFLGWCKKKWQAEEGIDDAEKAFVGLIWMIEAFIHGRKLMYAVTGHLDNDMNVVTKNLRGNIAKAADAAESISGGLSGVLHPHSSGTPIMLPSPASIAPANSANSTPTYKDTRTTNGASNSRDPPSTTQQPARPSRPQTGPSPVPTALLPPHYANSTTPVPAHVMDAMAEVREPIGPVLAQDLHDFVSGYYASSWCMSTSQATLNLPIMMRCFPVTFNRMMHTTLTPLEEYEPDIEDEEGELHWPGQLITGEGLGWVCLMGKAMVKEFGKAYGYKGLDGVVPKPKPEGSAGESSHRPPPSSLPSNRSSFGPSNAHHMSNSSHGHR</sequence>
<feature type="compositionally biased region" description="Low complexity" evidence="1">
    <location>
        <begin position="363"/>
        <end position="378"/>
    </location>
</feature>
<feature type="compositionally biased region" description="Polar residues" evidence="1">
    <location>
        <begin position="586"/>
        <end position="596"/>
    </location>
</feature>
<feature type="compositionally biased region" description="Low complexity" evidence="1">
    <location>
        <begin position="112"/>
        <end position="128"/>
    </location>
</feature>